<reference evidence="3" key="1">
    <citation type="submission" date="2023-07" db="EMBL/GenBank/DDBJ databases">
        <title>Degradation of tert-butanol by M. austroafricanum TBA100.</title>
        <authorList>
            <person name="Helbich S."/>
            <person name="Vainshtein Y."/>
        </authorList>
    </citation>
    <scope>NUCLEOTIDE SEQUENCE</scope>
    <source>
        <strain evidence="3">TBA100</strain>
    </source>
</reference>
<evidence type="ECO:0000313" key="3">
    <source>
        <dbReference type="EMBL" id="MDN4522182.1"/>
    </source>
</evidence>
<dbReference type="RefSeq" id="WP_208673692.1">
    <property type="nucleotide sequence ID" value="NZ_CP070380.1"/>
</dbReference>
<gene>
    <name evidence="3" type="ORF">QYF68_30820</name>
</gene>
<comment type="caution">
    <text evidence="3">The sequence shown here is derived from an EMBL/GenBank/DDBJ whole genome shotgun (WGS) entry which is preliminary data.</text>
</comment>
<dbReference type="Proteomes" id="UP001172687">
    <property type="component" value="Unassembled WGS sequence"/>
</dbReference>
<dbReference type="InterPro" id="IPR037176">
    <property type="entry name" value="Osmotin/thaumatin-like_sf"/>
</dbReference>
<feature type="compositionally biased region" description="Polar residues" evidence="1">
    <location>
        <begin position="33"/>
        <end position="43"/>
    </location>
</feature>
<protein>
    <submittedName>
        <fullName evidence="3">Beta-1,3-glucanase family protein</fullName>
    </submittedName>
</protein>
<evidence type="ECO:0000313" key="4">
    <source>
        <dbReference type="Proteomes" id="UP001172687"/>
    </source>
</evidence>
<feature type="compositionally biased region" description="Low complexity" evidence="1">
    <location>
        <begin position="150"/>
        <end position="159"/>
    </location>
</feature>
<feature type="compositionally biased region" description="Acidic residues" evidence="1">
    <location>
        <begin position="72"/>
        <end position="84"/>
    </location>
</feature>
<organism evidence="3 4">
    <name type="scientific">Mycolicibacterium austroafricanum</name>
    <name type="common">Mycobacterium austroafricanum</name>
    <dbReference type="NCBI Taxonomy" id="39687"/>
    <lineage>
        <taxon>Bacteria</taxon>
        <taxon>Bacillati</taxon>
        <taxon>Actinomycetota</taxon>
        <taxon>Actinomycetes</taxon>
        <taxon>Mycobacteriales</taxon>
        <taxon>Mycobacteriaceae</taxon>
        <taxon>Mycolicibacterium</taxon>
    </lineage>
</organism>
<dbReference type="InterPro" id="IPR042517">
    <property type="entry name" value="Glyco_hydro_64_N_2"/>
</dbReference>
<feature type="compositionally biased region" description="Low complexity" evidence="1">
    <location>
        <begin position="20"/>
        <end position="32"/>
    </location>
</feature>
<name>A0ABT8HPI1_MYCAO</name>
<feature type="domain" description="GH64" evidence="2">
    <location>
        <begin position="421"/>
        <end position="788"/>
    </location>
</feature>
<sequence>MDSVGHIAWVGSLAVALGVAGAAASPPAISWAESSDSASQDTSAPDPGEASGDDTADSEPDHESAPSAGESDSADDDSADDGEPVDLPAGDAGSIAIPDTAESDSGNHGDDTMTAAPSEETADDLSHTQSDPDLSALESVADHEAPPAEPDTAPATTRAVQPITAPAEREVIESAYTPTSAAQTTSTAVFAPPLTPAPPSTPVPPVASLAAFASMRRDNEPALREWTTEQSNAAHAAVAAAGGPTPNPVAMASPPAGSIMAAVESMLTAARNWFERTFFAATPVYPPQTVMVTVGPGSASDPFTLTAADADGRALTYSVHGSTGGTGTAAGTLTISGDKATYTPPADWNGETAYTDTFSVTASDQRDGFHIHGLSGLIYNLTFGLLGRAGHSATTTVTVGVRAASTPPGPDPEPPDGPGVPGSFPVSFANNSGYADDEVYVMVIGQVTPGQWSWVDRDGVAHHIDHAAADAPGHLEKDGVNYADMTFTLAEADDLRIPPELLGGRIYVSLEQPLYIAISADDSGWASPDGANPADPNYETVFDWYEMSYDNGSVPFGGNTTQVDQFGFPFSFTVSQDATGFSATRGIALSRREVFSAFEDTVPEAYQALIIRDEDGNPIRILAPRSHQPGSLATWFDEPVDDFWHTYRTTEFVYHGTGYTVTGRVGDDDRFAYAVTAAGGASTAHSMTKPSTADVFRADGPFVGTGLQGAFLAELDAAFNRGVATSPDDWNDVSAYYPAGGRWNDWARFFHAHSLNGFAYGFPYDDVNSQSSVVILNNAEPLTDLRLTLTS</sequence>
<dbReference type="PANTHER" id="PTHR38165">
    <property type="match status" value="1"/>
</dbReference>
<dbReference type="Gene3D" id="3.30.920.50">
    <property type="entry name" value="Beta-1,3-glucanase, C-terminal domain"/>
    <property type="match status" value="1"/>
</dbReference>
<dbReference type="PROSITE" id="PS52006">
    <property type="entry name" value="GH64"/>
    <property type="match status" value="1"/>
</dbReference>
<dbReference type="Pfam" id="PF16483">
    <property type="entry name" value="Glyco_hydro_64"/>
    <property type="match status" value="1"/>
</dbReference>
<feature type="region of interest" description="Disordered" evidence="1">
    <location>
        <begin position="20"/>
        <end position="160"/>
    </location>
</feature>
<feature type="compositionally biased region" description="Pro residues" evidence="1">
    <location>
        <begin position="407"/>
        <end position="418"/>
    </location>
</feature>
<feature type="region of interest" description="Disordered" evidence="1">
    <location>
        <begin position="403"/>
        <end position="423"/>
    </location>
</feature>
<dbReference type="CDD" id="cd09214">
    <property type="entry name" value="GH64-like"/>
    <property type="match status" value="1"/>
</dbReference>
<dbReference type="EMBL" id="JAUHTC010000098">
    <property type="protein sequence ID" value="MDN4522182.1"/>
    <property type="molecule type" value="Genomic_DNA"/>
</dbReference>
<keyword evidence="4" id="KW-1185">Reference proteome</keyword>
<dbReference type="Gene3D" id="2.60.110.10">
    <property type="entry name" value="Thaumatin"/>
    <property type="match status" value="1"/>
</dbReference>
<dbReference type="PANTHER" id="PTHR38165:SF1">
    <property type="entry name" value="GLUCANASE B"/>
    <property type="match status" value="1"/>
</dbReference>
<evidence type="ECO:0000256" key="1">
    <source>
        <dbReference type="SAM" id="MobiDB-lite"/>
    </source>
</evidence>
<proteinExistence type="predicted"/>
<dbReference type="InterPro" id="IPR032477">
    <property type="entry name" value="Glyco_hydro_64"/>
</dbReference>
<evidence type="ECO:0000259" key="2">
    <source>
        <dbReference type="PROSITE" id="PS52006"/>
    </source>
</evidence>
<accession>A0ABT8HPI1</accession>
<dbReference type="InterPro" id="IPR037398">
    <property type="entry name" value="Glyco_hydro_64_fam"/>
</dbReference>